<accession>A0ABP9PT80</accession>
<comment type="caution">
    <text evidence="1">The sequence shown here is derived from an EMBL/GenBank/DDBJ whole genome shotgun (WGS) entry which is preliminary data.</text>
</comment>
<proteinExistence type="predicted"/>
<dbReference type="Proteomes" id="UP001500221">
    <property type="component" value="Unassembled WGS sequence"/>
</dbReference>
<protein>
    <recommendedName>
        <fullName evidence="3">DUF3618 domain-containing protein</fullName>
    </recommendedName>
</protein>
<organism evidence="1 2">
    <name type="scientific">Nocardioides marinquilinus</name>
    <dbReference type="NCBI Taxonomy" id="1210400"/>
    <lineage>
        <taxon>Bacteria</taxon>
        <taxon>Bacillati</taxon>
        <taxon>Actinomycetota</taxon>
        <taxon>Actinomycetes</taxon>
        <taxon>Propionibacteriales</taxon>
        <taxon>Nocardioidaceae</taxon>
        <taxon>Nocardioides</taxon>
    </lineage>
</organism>
<name>A0ABP9PT80_9ACTN</name>
<reference evidence="2" key="1">
    <citation type="journal article" date="2019" name="Int. J. Syst. Evol. Microbiol.">
        <title>The Global Catalogue of Microorganisms (GCM) 10K type strain sequencing project: providing services to taxonomists for standard genome sequencing and annotation.</title>
        <authorList>
            <consortium name="The Broad Institute Genomics Platform"/>
            <consortium name="The Broad Institute Genome Sequencing Center for Infectious Disease"/>
            <person name="Wu L."/>
            <person name="Ma J."/>
        </authorList>
    </citation>
    <scope>NUCLEOTIDE SEQUENCE [LARGE SCALE GENOMIC DNA]</scope>
    <source>
        <strain evidence="2">JCM 18459</strain>
    </source>
</reference>
<evidence type="ECO:0000313" key="2">
    <source>
        <dbReference type="Proteomes" id="UP001500221"/>
    </source>
</evidence>
<sequence length="70" mass="7584">MSSYDDLASLAEMDADARATREQLRLRQAVDRVVRPAPSLHFDEQPGERAKRGLEVSAAAAALAAAIYVD</sequence>
<keyword evidence="2" id="KW-1185">Reference proteome</keyword>
<dbReference type="EMBL" id="BAABKG010000003">
    <property type="protein sequence ID" value="GAA5151520.1"/>
    <property type="molecule type" value="Genomic_DNA"/>
</dbReference>
<gene>
    <name evidence="1" type="ORF">GCM10023340_30470</name>
</gene>
<dbReference type="RefSeq" id="WP_345460184.1">
    <property type="nucleotide sequence ID" value="NZ_BAABKG010000003.1"/>
</dbReference>
<evidence type="ECO:0000313" key="1">
    <source>
        <dbReference type="EMBL" id="GAA5151520.1"/>
    </source>
</evidence>
<evidence type="ECO:0008006" key="3">
    <source>
        <dbReference type="Google" id="ProtNLM"/>
    </source>
</evidence>